<evidence type="ECO:0000256" key="9">
    <source>
        <dbReference type="ARBA" id="ARBA00022692"/>
    </source>
</evidence>
<keyword evidence="13 16" id="KW-0472">Membrane</keyword>
<evidence type="ECO:0000256" key="10">
    <source>
        <dbReference type="ARBA" id="ARBA00022729"/>
    </source>
</evidence>
<evidence type="ECO:0000256" key="6">
    <source>
        <dbReference type="ARBA" id="ARBA00022452"/>
    </source>
</evidence>
<keyword evidence="11" id="KW-0653">Protein transport</keyword>
<evidence type="ECO:0000256" key="3">
    <source>
        <dbReference type="ARBA" id="ARBA00006980"/>
    </source>
</evidence>
<evidence type="ECO:0000256" key="8">
    <source>
        <dbReference type="ARBA" id="ARBA00022519"/>
    </source>
</evidence>
<dbReference type="InterPro" id="IPR049371">
    <property type="entry name" value="GspD-like_N0"/>
</dbReference>
<dbReference type="SUPFAM" id="SSF50156">
    <property type="entry name" value="PDZ domain-like"/>
    <property type="match status" value="1"/>
</dbReference>
<dbReference type="PANTHER" id="PTHR30332">
    <property type="entry name" value="PROBABLE GENERAL SECRETION PATHWAY PROTEIN D"/>
    <property type="match status" value="1"/>
</dbReference>
<dbReference type="InterPro" id="IPR004846">
    <property type="entry name" value="T2SS/T3SS_dom"/>
</dbReference>
<comment type="similarity">
    <text evidence="3">Belongs to the bacterial secretin family. GSP D subfamily.</text>
</comment>
<comment type="similarity">
    <text evidence="4">Belongs to the GSP C family.</text>
</comment>
<evidence type="ECO:0000256" key="5">
    <source>
        <dbReference type="ARBA" id="ARBA00022448"/>
    </source>
</evidence>
<evidence type="ECO:0000256" key="14">
    <source>
        <dbReference type="ARBA" id="ARBA00023237"/>
    </source>
</evidence>
<dbReference type="GO" id="GO:0042802">
    <property type="term" value="F:identical protein binding"/>
    <property type="evidence" value="ECO:0007669"/>
    <property type="project" value="UniProtKB-ARBA"/>
</dbReference>
<evidence type="ECO:0000256" key="13">
    <source>
        <dbReference type="ARBA" id="ARBA00023136"/>
    </source>
</evidence>
<dbReference type="InterPro" id="IPR013356">
    <property type="entry name" value="T2SS_GspD"/>
</dbReference>
<dbReference type="Pfam" id="PF03958">
    <property type="entry name" value="Secretin_N"/>
    <property type="match status" value="3"/>
</dbReference>
<dbReference type="GO" id="GO:0015628">
    <property type="term" value="P:protein secretion by the type II secretion system"/>
    <property type="evidence" value="ECO:0007669"/>
    <property type="project" value="InterPro"/>
</dbReference>
<dbReference type="NCBIfam" id="NF007242">
    <property type="entry name" value="PRK09681.1"/>
    <property type="match status" value="1"/>
</dbReference>
<keyword evidence="12 16" id="KW-1133">Transmembrane helix</keyword>
<comment type="subcellular location">
    <subcellularLocation>
        <location evidence="2">Cell inner membrane</location>
    </subcellularLocation>
    <subcellularLocation>
        <location evidence="1 15">Cell outer membrane</location>
    </subcellularLocation>
</comment>
<dbReference type="PROSITE" id="PS01141">
    <property type="entry name" value="T2SP_C"/>
    <property type="match status" value="1"/>
</dbReference>
<feature type="domain" description="NolW-like" evidence="18">
    <location>
        <begin position="475"/>
        <end position="536"/>
    </location>
</feature>
<dbReference type="InterPro" id="IPR005644">
    <property type="entry name" value="NolW-like"/>
</dbReference>
<dbReference type="Gene3D" id="2.30.30.830">
    <property type="match status" value="1"/>
</dbReference>
<dbReference type="GO" id="GO:0015627">
    <property type="term" value="C:type II protein secretion system complex"/>
    <property type="evidence" value="ECO:0007669"/>
    <property type="project" value="InterPro"/>
</dbReference>
<evidence type="ECO:0000259" key="18">
    <source>
        <dbReference type="Pfam" id="PF03958"/>
    </source>
</evidence>
<keyword evidence="10" id="KW-0732">Signal</keyword>
<dbReference type="NCBIfam" id="TIGR01713">
    <property type="entry name" value="typeII_sec_gspC"/>
    <property type="match status" value="1"/>
</dbReference>
<evidence type="ECO:0000256" key="12">
    <source>
        <dbReference type="ARBA" id="ARBA00022989"/>
    </source>
</evidence>
<keyword evidence="6" id="KW-1134">Transmembrane beta strand</keyword>
<keyword evidence="7" id="KW-1003">Cell membrane</keyword>
<evidence type="ECO:0000313" key="22">
    <source>
        <dbReference type="Proteomes" id="UP000254785"/>
    </source>
</evidence>
<gene>
    <name evidence="21" type="primary">gspD</name>
    <name evidence="21" type="ORF">NCTC9117_01198</name>
</gene>
<dbReference type="PRINTS" id="PR00811">
    <property type="entry name" value="BCTERIALGSPD"/>
</dbReference>
<feature type="domain" description="Type II secretion system protein GspC N-terminal" evidence="19">
    <location>
        <begin position="46"/>
        <end position="185"/>
    </location>
</feature>
<sequence>MARVVFRDARIYLIQWLTKIRHTLNQRQSLNTDKEHLRKIARGMFWLMLLIISAKVAHSLWRYFSFSAEYTAVSPSANKPLRADAKAFDKNDVQLISQQNWFGKYQPVATPVKQPEPAPVAETRLNVVLRGIAFGARPGAVIEEGGKQQVYLQGERLGSHNAVIEEINRDHVMLRYQGKMERLSLAEEKRPTIAVTSKKAVSDEAKQAVAEPAASAPVEIPAAVRQALAKDPQKIFNYIQLTPVRKEGIVGYAVKPGADRSLFDASGFKEGDIAIALNQQDFTDPRAMIALMRQLPSMDSIQLTVFTQGCALRHFHRAALTAFNPGESFIVFWRDMTLSVWRKKTTGLKTKKRLLPLVLAAALCSSPVWAEEATFTANFKDTDLKSFIETVGANLNKTIIMGPGVQGKVSIRTMTPLNERQYYQLFLNLLEAQGYAVVPMENDVLKVVKSSAAKVEPLPLVGEGSDNYAGDEMVTKVVPVRNVSVRELAPILRQMIDSAGSGNVVNYDPSNVIMLTGRASVVERLTEVIQRVDHAGNRTEEVIPLDNASASEIARVLESLTKNSGENQPATLKSQIVADERTNSVIVSGDPATRDKMRRLIRRLDSEMERSGNSQVFYLKYSKAEDLVDVLKQVSGTLTAAKEEAEGTVGSGREVVSIAASKHSNALIVTAPQDIMQSLQSVIEQLDIRRAQVHVEALIVEVAEGSNINFGVQWASKDAGLMQFANGTQIPIGTLGAAISQAKPQKGSTVISENGATTINPDTNGDLSTLAQLLSGFSGTAVGVVKGDWMALVQAVKNDSSSNVLSTPSITTLDNQEAFFMVGQDVPVLTGSTVGSNNSNPFNTVERKKVGIMLKVTPQINEGNAVQMVIEQEVSKVEGQTSLDVVFGERKLKTTVLANDGELIVLGGLMDDQAGESVAKVPLLGDIPLIGNLFKSTADKKEKRNLMVFIRPTILRDGMAADGVSQRKYNYMRAEQIYRDEQGLSLMPHTAQPVLPAQNQALPPEVRAFLNAGRTR</sequence>
<evidence type="ECO:0000256" key="16">
    <source>
        <dbReference type="SAM" id="Phobius"/>
    </source>
</evidence>
<evidence type="ECO:0000256" key="2">
    <source>
        <dbReference type="ARBA" id="ARBA00004533"/>
    </source>
</evidence>
<proteinExistence type="inferred from homology"/>
<dbReference type="Pfam" id="PF00263">
    <property type="entry name" value="Secretin"/>
    <property type="match status" value="1"/>
</dbReference>
<dbReference type="FunFam" id="3.30.1370.120:FF:000003">
    <property type="entry name" value="General secretion pathway protein D"/>
    <property type="match status" value="1"/>
</dbReference>
<keyword evidence="8" id="KW-0997">Cell inner membrane</keyword>
<dbReference type="PANTHER" id="PTHR30332:SF24">
    <property type="entry name" value="SECRETIN GSPD-RELATED"/>
    <property type="match status" value="1"/>
</dbReference>
<dbReference type="InterPro" id="IPR038591">
    <property type="entry name" value="NolW-like_sf"/>
</dbReference>
<dbReference type="PRINTS" id="PR01032">
    <property type="entry name" value="PHAGEIV"/>
</dbReference>
<feature type="domain" description="NolW-like" evidence="18">
    <location>
        <begin position="541"/>
        <end position="607"/>
    </location>
</feature>
<dbReference type="Gene3D" id="3.30.1370.120">
    <property type="match status" value="3"/>
</dbReference>
<evidence type="ECO:0000259" key="20">
    <source>
        <dbReference type="Pfam" id="PF21305"/>
    </source>
</evidence>
<feature type="domain" description="Type II/III secretion system secretin-like" evidence="17">
    <location>
        <begin position="795"/>
        <end position="956"/>
    </location>
</feature>
<dbReference type="GO" id="GO:0005886">
    <property type="term" value="C:plasma membrane"/>
    <property type="evidence" value="ECO:0007669"/>
    <property type="project" value="UniProtKB-SubCell"/>
</dbReference>
<evidence type="ECO:0000256" key="7">
    <source>
        <dbReference type="ARBA" id="ARBA00022475"/>
    </source>
</evidence>
<feature type="domain" description="NolW-like" evidence="18">
    <location>
        <begin position="614"/>
        <end position="692"/>
    </location>
</feature>
<feature type="domain" description="GspD-like N0" evidence="20">
    <location>
        <begin position="378"/>
        <end position="447"/>
    </location>
</feature>
<dbReference type="EMBL" id="UGDC01000003">
    <property type="protein sequence ID" value="STJ78655.1"/>
    <property type="molecule type" value="Genomic_DNA"/>
</dbReference>
<dbReference type="NCBIfam" id="TIGR02517">
    <property type="entry name" value="type_II_gspD"/>
    <property type="match status" value="1"/>
</dbReference>
<keyword evidence="14" id="KW-0998">Cell outer membrane</keyword>
<dbReference type="InterPro" id="IPR001775">
    <property type="entry name" value="GspD/PilQ"/>
</dbReference>
<dbReference type="InterPro" id="IPR001639">
    <property type="entry name" value="T2SS_protein-GspC"/>
</dbReference>
<keyword evidence="5 15" id="KW-0813">Transport</keyword>
<dbReference type="FunFam" id="3.30.1370.120:FF:000002">
    <property type="entry name" value="General secretion pathway protein D"/>
    <property type="match status" value="1"/>
</dbReference>
<reference evidence="21 22" key="1">
    <citation type="submission" date="2018-06" db="EMBL/GenBank/DDBJ databases">
        <authorList>
            <consortium name="Pathogen Informatics"/>
            <person name="Doyle S."/>
        </authorList>
    </citation>
    <scope>NUCLEOTIDE SEQUENCE [LARGE SCALE GENOMIC DNA]</scope>
    <source>
        <strain evidence="21 22">NCTC9117</strain>
    </source>
</reference>
<dbReference type="AlphaFoldDB" id="A0A376Y2T6"/>
<dbReference type="InterPro" id="IPR024961">
    <property type="entry name" value="T2SS_GspC_N"/>
</dbReference>
<dbReference type="InterPro" id="IPR036034">
    <property type="entry name" value="PDZ_sf"/>
</dbReference>
<dbReference type="InterPro" id="IPR050810">
    <property type="entry name" value="Bact_Secretion_Sys_Channel"/>
</dbReference>
<accession>A0A376Y2T6</accession>
<keyword evidence="9 16" id="KW-0812">Transmembrane</keyword>
<evidence type="ECO:0000259" key="17">
    <source>
        <dbReference type="Pfam" id="PF00263"/>
    </source>
</evidence>
<dbReference type="Gene3D" id="2.30.42.10">
    <property type="match status" value="1"/>
</dbReference>
<dbReference type="Pfam" id="PF21305">
    <property type="entry name" value="type_II_gspD_N0"/>
    <property type="match status" value="1"/>
</dbReference>
<dbReference type="Proteomes" id="UP000254785">
    <property type="component" value="Unassembled WGS sequence"/>
</dbReference>
<evidence type="ECO:0000313" key="21">
    <source>
        <dbReference type="EMBL" id="STJ78655.1"/>
    </source>
</evidence>
<protein>
    <submittedName>
        <fullName evidence="21">Type II secretion system protein D</fullName>
    </submittedName>
</protein>
<feature type="transmembrane region" description="Helical" evidence="16">
    <location>
        <begin position="44"/>
        <end position="64"/>
    </location>
</feature>
<evidence type="ECO:0000256" key="4">
    <source>
        <dbReference type="ARBA" id="ARBA00007986"/>
    </source>
</evidence>
<dbReference type="Pfam" id="PF11356">
    <property type="entry name" value="T2SSC"/>
    <property type="match status" value="1"/>
</dbReference>
<dbReference type="FunFam" id="3.30.1370.120:FF:000001">
    <property type="entry name" value="General secretion pathway protein D"/>
    <property type="match status" value="1"/>
</dbReference>
<evidence type="ECO:0000259" key="19">
    <source>
        <dbReference type="Pfam" id="PF11356"/>
    </source>
</evidence>
<name>A0A376Y2T6_ECOLX</name>
<evidence type="ECO:0000256" key="15">
    <source>
        <dbReference type="RuleBase" id="RU004004"/>
    </source>
</evidence>
<dbReference type="GO" id="GO:0009279">
    <property type="term" value="C:cell outer membrane"/>
    <property type="evidence" value="ECO:0007669"/>
    <property type="project" value="UniProtKB-SubCell"/>
</dbReference>
<evidence type="ECO:0000256" key="1">
    <source>
        <dbReference type="ARBA" id="ARBA00004442"/>
    </source>
</evidence>
<evidence type="ECO:0000256" key="11">
    <source>
        <dbReference type="ARBA" id="ARBA00022927"/>
    </source>
</evidence>
<organism evidence="21 22">
    <name type="scientific">Escherichia coli</name>
    <dbReference type="NCBI Taxonomy" id="562"/>
    <lineage>
        <taxon>Bacteria</taxon>
        <taxon>Pseudomonadati</taxon>
        <taxon>Pseudomonadota</taxon>
        <taxon>Gammaproteobacteria</taxon>
        <taxon>Enterobacterales</taxon>
        <taxon>Enterobacteriaceae</taxon>
        <taxon>Escherichia</taxon>
    </lineage>
</organism>